<keyword evidence="1" id="KW-0472">Membrane</keyword>
<keyword evidence="3" id="KW-1185">Reference proteome</keyword>
<gene>
    <name evidence="2" type="ORF">V3390_09250</name>
</gene>
<protein>
    <submittedName>
        <fullName evidence="2">Uncharacterized protein</fullName>
    </submittedName>
</protein>
<comment type="caution">
    <text evidence="2">The sequence shown here is derived from an EMBL/GenBank/DDBJ whole genome shotgun (WGS) entry which is preliminary data.</text>
</comment>
<name>A0ABU7V0X2_9GAMM</name>
<dbReference type="Proteomes" id="UP001356170">
    <property type="component" value="Unassembled WGS sequence"/>
</dbReference>
<sequence>MVGKTLALITGTVASGELVRQITVAQAADPVLFGIVSQPLFLAAVAGAAFGVWKLQGMDGDIEGKQIAFIAKSATFLATVLGFALFSAWMITAILDWKTEGTQIHSSLGWIALSGITGFLMRNLLAKIQSAAERVIDIIVDAIERTLGGGS</sequence>
<evidence type="ECO:0000313" key="3">
    <source>
        <dbReference type="Proteomes" id="UP001356170"/>
    </source>
</evidence>
<evidence type="ECO:0000313" key="2">
    <source>
        <dbReference type="EMBL" id="MEF2156406.1"/>
    </source>
</evidence>
<evidence type="ECO:0000256" key="1">
    <source>
        <dbReference type="SAM" id="Phobius"/>
    </source>
</evidence>
<organism evidence="2 3">
    <name type="scientific">Aquilutibacter rugosus</name>
    <dbReference type="NCBI Taxonomy" id="3115820"/>
    <lineage>
        <taxon>Bacteria</taxon>
        <taxon>Pseudomonadati</taxon>
        <taxon>Pseudomonadota</taxon>
        <taxon>Gammaproteobacteria</taxon>
        <taxon>Lysobacterales</taxon>
        <taxon>Lysobacteraceae</taxon>
        <taxon>Aquilutibacter</taxon>
    </lineage>
</organism>
<reference evidence="2 3" key="1">
    <citation type="submission" date="2024-01" db="EMBL/GenBank/DDBJ databases">
        <title>Novel species of the genus Luteimonas isolated from rivers.</title>
        <authorList>
            <person name="Lu H."/>
        </authorList>
    </citation>
    <scope>NUCLEOTIDE SEQUENCE [LARGE SCALE GENOMIC DNA]</scope>
    <source>
        <strain evidence="2 3">FXH3W</strain>
    </source>
</reference>
<proteinExistence type="predicted"/>
<keyword evidence="1" id="KW-0812">Transmembrane</keyword>
<feature type="transmembrane region" description="Helical" evidence="1">
    <location>
        <begin position="31"/>
        <end position="53"/>
    </location>
</feature>
<accession>A0ABU7V0X2</accession>
<keyword evidence="1" id="KW-1133">Transmembrane helix</keyword>
<feature type="transmembrane region" description="Helical" evidence="1">
    <location>
        <begin position="74"/>
        <end position="95"/>
    </location>
</feature>
<dbReference type="EMBL" id="JAZHBO010000002">
    <property type="protein sequence ID" value="MEF2156406.1"/>
    <property type="molecule type" value="Genomic_DNA"/>
</dbReference>
<dbReference type="RefSeq" id="WP_331704196.1">
    <property type="nucleotide sequence ID" value="NZ_JAZHBO010000002.1"/>
</dbReference>
<feature type="transmembrane region" description="Helical" evidence="1">
    <location>
        <begin position="107"/>
        <end position="125"/>
    </location>
</feature>